<reference evidence="3 4" key="1">
    <citation type="submission" date="2019-12" db="EMBL/GenBank/DDBJ databases">
        <title>Novel species isolated from a subtropical stream in China.</title>
        <authorList>
            <person name="Lu H."/>
        </authorList>
    </citation>
    <scope>NUCLEOTIDE SEQUENCE [LARGE SCALE GENOMIC DNA]</scope>
    <source>
        <strain evidence="3 4">FT135W</strain>
    </source>
</reference>
<proteinExistence type="inferred from homology"/>
<protein>
    <submittedName>
        <fullName evidence="3">DUF2325 domain-containing protein</fullName>
    </submittedName>
</protein>
<organism evidence="3 4">
    <name type="scientific">Duganella flavida</name>
    <dbReference type="NCBI Taxonomy" id="2692175"/>
    <lineage>
        <taxon>Bacteria</taxon>
        <taxon>Pseudomonadati</taxon>
        <taxon>Pseudomonadota</taxon>
        <taxon>Betaproteobacteria</taxon>
        <taxon>Burkholderiales</taxon>
        <taxon>Oxalobacteraceae</taxon>
        <taxon>Telluria group</taxon>
        <taxon>Duganella</taxon>
    </lineage>
</organism>
<keyword evidence="4" id="KW-1185">Reference proteome</keyword>
<keyword evidence="2" id="KW-0175">Coiled coil</keyword>
<comment type="caution">
    <text evidence="3">The sequence shown here is derived from an EMBL/GenBank/DDBJ whole genome shotgun (WGS) entry which is preliminary data.</text>
</comment>
<dbReference type="Pfam" id="PF10087">
    <property type="entry name" value="DUF2325"/>
    <property type="match status" value="1"/>
</dbReference>
<sequence length="430" mass="47723">MCEKHDPLAAIIAAAMPQVAGPLAAPRPVEQTAKQQVIKPIINNVMNVLAKEPEAQASRRRRLWELGHACHCPLVGVGFPLGVLRKLVDKVTNGKVVADDYEVHVGAVTECSTRNRLSEALQKELERRYAAVLLRFRNAKTTAQVAELWRTAVANGDVAGAFWAGLTHPRCTSELEEQMCRDLHMVQHQAGACVRADITKFNATLDDNKRLTHDLSKAQQRATALMTEKSTDAEKHAAQLMQLRALVVGKDSMIDSLKIELEQLRESIPGLESRAKLAERLMQMEERERTMRNQINELKLELARTAETPAPVREEARQVVEHVMKMPLRLNDRAVLCVGGRNGNVASYRELIEREGAQFAHHDGGLEDNANRLEASLAAADLVICQTGCISHSAYWRVKDYCKRTGKRCVFIDNPSISSLARGLEQAGAD</sequence>
<dbReference type="AlphaFoldDB" id="A0A6L8KC91"/>
<name>A0A6L8KC91_9BURK</name>
<accession>A0A6L8KC91</accession>
<gene>
    <name evidence="3" type="ORF">GTP46_20900</name>
</gene>
<evidence type="ECO:0000313" key="3">
    <source>
        <dbReference type="EMBL" id="MYM25089.1"/>
    </source>
</evidence>
<dbReference type="Proteomes" id="UP000479335">
    <property type="component" value="Unassembled WGS sequence"/>
</dbReference>
<evidence type="ECO:0000313" key="4">
    <source>
        <dbReference type="Proteomes" id="UP000479335"/>
    </source>
</evidence>
<evidence type="ECO:0000256" key="1">
    <source>
        <dbReference type="ARBA" id="ARBA00007189"/>
    </source>
</evidence>
<comment type="similarity">
    <text evidence="1">Belongs to the UPF0751 family.</text>
</comment>
<evidence type="ECO:0000256" key="2">
    <source>
        <dbReference type="SAM" id="Coils"/>
    </source>
</evidence>
<dbReference type="EMBL" id="WWCN01000014">
    <property type="protein sequence ID" value="MYM25089.1"/>
    <property type="molecule type" value="Genomic_DNA"/>
</dbReference>
<feature type="coiled-coil region" evidence="2">
    <location>
        <begin position="254"/>
        <end position="308"/>
    </location>
</feature>
<dbReference type="InterPro" id="IPR016772">
    <property type="entry name" value="UCP020408"/>
</dbReference>
<dbReference type="RefSeq" id="WP_161008546.1">
    <property type="nucleotide sequence ID" value="NZ_WWCN01000014.1"/>
</dbReference>